<sequence length="196" mass="21032">MGRQVPAALSIAVVALAAAYFAPLGDFTAANPLPGQEWMKRHTGLALGVFALVTLAAGALAWQRRERTQDASTDQAFDPRADGYLDDLRKRMKVIWIDEFLSQSLERIVPAKLGFAERARCRSCCRCPAAGTANARSVTPTTAGDTWMCCRCRVPGSTPAWSCAAGSTSTSRRATGSSSAPPSRSCRCGRRTWTST</sequence>
<keyword evidence="2" id="KW-0472">Membrane</keyword>
<evidence type="ECO:0000256" key="2">
    <source>
        <dbReference type="SAM" id="Phobius"/>
    </source>
</evidence>
<feature type="region of interest" description="Disordered" evidence="1">
    <location>
        <begin position="160"/>
        <end position="196"/>
    </location>
</feature>
<dbReference type="EMBL" id="KF264542">
    <property type="protein sequence ID" value="AGS49367.1"/>
    <property type="molecule type" value="Genomic_DNA"/>
</dbReference>
<name>S5UBU4_9BACT</name>
<proteinExistence type="predicted"/>
<feature type="compositionally biased region" description="Low complexity" evidence="1">
    <location>
        <begin position="162"/>
        <end position="186"/>
    </location>
</feature>
<protein>
    <submittedName>
        <fullName evidence="3">Uncharacterized protein</fullName>
    </submittedName>
</protein>
<dbReference type="AlphaFoldDB" id="S5UBU4"/>
<accession>S5UBU4</accession>
<evidence type="ECO:0000256" key="1">
    <source>
        <dbReference type="SAM" id="MobiDB-lite"/>
    </source>
</evidence>
<keyword evidence="2" id="KW-1133">Transmembrane helix</keyword>
<feature type="transmembrane region" description="Helical" evidence="2">
    <location>
        <begin position="45"/>
        <end position="62"/>
    </location>
</feature>
<keyword evidence="2" id="KW-0812">Transmembrane</keyword>
<organism evidence="3">
    <name type="scientific">uncultured bacterium esnapd4</name>
    <dbReference type="NCBI Taxonomy" id="1366610"/>
    <lineage>
        <taxon>Bacteria</taxon>
        <taxon>environmental samples</taxon>
    </lineage>
</organism>
<evidence type="ECO:0000313" key="3">
    <source>
        <dbReference type="EMBL" id="AGS49367.1"/>
    </source>
</evidence>
<reference evidence="3" key="1">
    <citation type="journal article" date="2013" name="Proc. Natl. Acad. Sci. U.S.A.">
        <title>Mapping gene clusters within arrayed metagenomic libraries to expand the structural diversity of biomedically relevant natural products.</title>
        <authorList>
            <person name="Owen J.G."/>
            <person name="Reddy B.V."/>
            <person name="Ternei M.A."/>
            <person name="Charlop-Powers Z."/>
            <person name="Calle P.Y."/>
            <person name="Kim J.H."/>
            <person name="Brady S.F."/>
        </authorList>
    </citation>
    <scope>NUCLEOTIDE SEQUENCE</scope>
</reference>